<keyword evidence="3" id="KW-1185">Reference proteome</keyword>
<dbReference type="SUPFAM" id="SSF53335">
    <property type="entry name" value="S-adenosyl-L-methionine-dependent methyltransferases"/>
    <property type="match status" value="1"/>
</dbReference>
<dbReference type="RefSeq" id="WP_096206907.1">
    <property type="nucleotide sequence ID" value="NZ_FZMP01000217.1"/>
</dbReference>
<dbReference type="EMBL" id="FZMP01000217">
    <property type="protein sequence ID" value="SNQ62323.1"/>
    <property type="molecule type" value="Genomic_DNA"/>
</dbReference>
<reference evidence="3" key="1">
    <citation type="submission" date="2017-06" db="EMBL/GenBank/DDBJ databases">
        <authorList>
            <person name="Cremers G."/>
        </authorList>
    </citation>
    <scope>NUCLEOTIDE SEQUENCE [LARGE SCALE GENOMIC DNA]</scope>
</reference>
<dbReference type="InterPro" id="IPR013216">
    <property type="entry name" value="Methyltransf_11"/>
</dbReference>
<proteinExistence type="predicted"/>
<evidence type="ECO:0000313" key="2">
    <source>
        <dbReference type="EMBL" id="SNQ62323.1"/>
    </source>
</evidence>
<dbReference type="AlphaFoldDB" id="A0A284VT13"/>
<dbReference type="InterPro" id="IPR029063">
    <property type="entry name" value="SAM-dependent_MTases_sf"/>
</dbReference>
<dbReference type="Proteomes" id="UP000218615">
    <property type="component" value="Unassembled WGS sequence"/>
</dbReference>
<dbReference type="GO" id="GO:0008757">
    <property type="term" value="F:S-adenosylmethionine-dependent methyltransferase activity"/>
    <property type="evidence" value="ECO:0007669"/>
    <property type="project" value="InterPro"/>
</dbReference>
<name>A0A284VT13_9EURY</name>
<gene>
    <name evidence="2" type="ORF">MNV_690007</name>
</gene>
<sequence>MPYAAQDRQEFVKRSNLNPRSRILDFGGTLTNELPSAVFGITKPRQLTNSILIKPVNLPFKNSVFDAVVSYHYLDLIPPDMLGHVFREIARVLKKEAVFSFMILLWVPRNEAQRSSLLFNELLKTIGAIYAHEFEDISNKLSAYGFSEITVETVKREIMIPRDYTRSHLLMLGDLIKREKEEGGTGIKTLARQYFAQVNVSGEAMMPAVHFMAKKP</sequence>
<evidence type="ECO:0000313" key="3">
    <source>
        <dbReference type="Proteomes" id="UP000218615"/>
    </source>
</evidence>
<feature type="domain" description="Methyltransferase type 11" evidence="1">
    <location>
        <begin position="56"/>
        <end position="100"/>
    </location>
</feature>
<evidence type="ECO:0000259" key="1">
    <source>
        <dbReference type="Pfam" id="PF08241"/>
    </source>
</evidence>
<protein>
    <recommendedName>
        <fullName evidence="1">Methyltransferase type 11 domain-containing protein</fullName>
    </recommendedName>
</protein>
<accession>A0A284VT13</accession>
<organism evidence="2 3">
    <name type="scientific">Candidatus Methanoperedens nitratireducens</name>
    <dbReference type="NCBI Taxonomy" id="1392998"/>
    <lineage>
        <taxon>Archaea</taxon>
        <taxon>Methanobacteriati</taxon>
        <taxon>Methanobacteriota</taxon>
        <taxon>Stenosarchaea group</taxon>
        <taxon>Methanomicrobia</taxon>
        <taxon>Methanosarcinales</taxon>
        <taxon>ANME-2 cluster</taxon>
        <taxon>Candidatus Methanoperedentaceae</taxon>
        <taxon>Candidatus Methanoperedens</taxon>
    </lineage>
</organism>
<dbReference type="Pfam" id="PF08241">
    <property type="entry name" value="Methyltransf_11"/>
    <property type="match status" value="1"/>
</dbReference>
<dbReference type="OrthoDB" id="376664at2157"/>
<dbReference type="Gene3D" id="3.40.50.150">
    <property type="entry name" value="Vaccinia Virus protein VP39"/>
    <property type="match status" value="1"/>
</dbReference>